<organism evidence="11 12">
    <name type="scientific">Porphyra umbilicalis</name>
    <name type="common">Purple laver</name>
    <name type="synonym">Red alga</name>
    <dbReference type="NCBI Taxonomy" id="2786"/>
    <lineage>
        <taxon>Eukaryota</taxon>
        <taxon>Rhodophyta</taxon>
        <taxon>Bangiophyceae</taxon>
        <taxon>Bangiales</taxon>
        <taxon>Bangiaceae</taxon>
        <taxon>Porphyra</taxon>
    </lineage>
</organism>
<dbReference type="GO" id="GO:0008353">
    <property type="term" value="F:RNA polymerase II CTD heptapeptide repeat kinase activity"/>
    <property type="evidence" value="ECO:0007669"/>
    <property type="project" value="UniProtKB-EC"/>
</dbReference>
<evidence type="ECO:0000256" key="5">
    <source>
        <dbReference type="ARBA" id="ARBA00022741"/>
    </source>
</evidence>
<evidence type="ECO:0000313" key="12">
    <source>
        <dbReference type="Proteomes" id="UP000218209"/>
    </source>
</evidence>
<feature type="compositionally biased region" description="Low complexity" evidence="9">
    <location>
        <begin position="489"/>
        <end position="526"/>
    </location>
</feature>
<dbReference type="PANTHER" id="PTHR24056:SF546">
    <property type="entry name" value="CYCLIN-DEPENDENT KINASE 12"/>
    <property type="match status" value="1"/>
</dbReference>
<dbReference type="Pfam" id="PF00069">
    <property type="entry name" value="Pkinase"/>
    <property type="match status" value="1"/>
</dbReference>
<feature type="compositionally biased region" description="Low complexity" evidence="9">
    <location>
        <begin position="681"/>
        <end position="695"/>
    </location>
</feature>
<evidence type="ECO:0000256" key="2">
    <source>
        <dbReference type="ARBA" id="ARBA00012409"/>
    </source>
</evidence>
<feature type="compositionally biased region" description="Basic and acidic residues" evidence="9">
    <location>
        <begin position="554"/>
        <end position="582"/>
    </location>
</feature>
<dbReference type="EC" id="2.7.11.23" evidence="2"/>
<dbReference type="SUPFAM" id="SSF56112">
    <property type="entry name" value="Protein kinase-like (PK-like)"/>
    <property type="match status" value="1"/>
</dbReference>
<dbReference type="PROSITE" id="PS50011">
    <property type="entry name" value="PROTEIN_KINASE_DOM"/>
    <property type="match status" value="1"/>
</dbReference>
<evidence type="ECO:0000256" key="3">
    <source>
        <dbReference type="ARBA" id="ARBA00022527"/>
    </source>
</evidence>
<dbReference type="PANTHER" id="PTHR24056">
    <property type="entry name" value="CELL DIVISION PROTEIN KINASE"/>
    <property type="match status" value="1"/>
</dbReference>
<evidence type="ECO:0000256" key="6">
    <source>
        <dbReference type="ARBA" id="ARBA00022777"/>
    </source>
</evidence>
<keyword evidence="4" id="KW-0808">Transferase</keyword>
<accession>A0A1X6NL92</accession>
<dbReference type="GO" id="GO:0000307">
    <property type="term" value="C:cyclin-dependent protein kinase holoenzyme complex"/>
    <property type="evidence" value="ECO:0007669"/>
    <property type="project" value="TreeGrafter"/>
</dbReference>
<dbReference type="AlphaFoldDB" id="A0A1X6NL92"/>
<protein>
    <recommendedName>
        <fullName evidence="2">[RNA-polymerase]-subunit kinase</fullName>
        <ecNumber evidence="2">2.7.11.23</ecNumber>
    </recommendedName>
</protein>
<feature type="compositionally biased region" description="Pro residues" evidence="9">
    <location>
        <begin position="389"/>
        <end position="412"/>
    </location>
</feature>
<dbReference type="EMBL" id="KV919785">
    <property type="protein sequence ID" value="OSX69103.1"/>
    <property type="molecule type" value="Genomic_DNA"/>
</dbReference>
<feature type="compositionally biased region" description="Basic and acidic residues" evidence="9">
    <location>
        <begin position="280"/>
        <end position="301"/>
    </location>
</feature>
<evidence type="ECO:0000256" key="1">
    <source>
        <dbReference type="ARBA" id="ARBA00006485"/>
    </source>
</evidence>
<keyword evidence="12" id="KW-1185">Reference proteome</keyword>
<dbReference type="GO" id="GO:0032968">
    <property type="term" value="P:positive regulation of transcription elongation by RNA polymerase II"/>
    <property type="evidence" value="ECO:0007669"/>
    <property type="project" value="TreeGrafter"/>
</dbReference>
<gene>
    <name evidence="11" type="ORF">BU14_1859s0001</name>
</gene>
<dbReference type="InterPro" id="IPR011009">
    <property type="entry name" value="Kinase-like_dom_sf"/>
</dbReference>
<evidence type="ECO:0000256" key="8">
    <source>
        <dbReference type="ARBA" id="ARBA00049280"/>
    </source>
</evidence>
<comment type="similarity">
    <text evidence="1">Belongs to the protein kinase superfamily. CMGC Ser/Thr protein kinase family. CDC2/CDKX subfamily.</text>
</comment>
<evidence type="ECO:0000259" key="10">
    <source>
        <dbReference type="PROSITE" id="PS50011"/>
    </source>
</evidence>
<feature type="compositionally biased region" description="Basic and acidic residues" evidence="9">
    <location>
        <begin position="642"/>
        <end position="653"/>
    </location>
</feature>
<dbReference type="InterPro" id="IPR050108">
    <property type="entry name" value="CDK"/>
</dbReference>
<evidence type="ECO:0000256" key="4">
    <source>
        <dbReference type="ARBA" id="ARBA00022679"/>
    </source>
</evidence>
<dbReference type="InterPro" id="IPR008271">
    <property type="entry name" value="Ser/Thr_kinase_AS"/>
</dbReference>
<keyword evidence="7" id="KW-0067">ATP-binding</keyword>
<feature type="compositionally biased region" description="Low complexity" evidence="9">
    <location>
        <begin position="313"/>
        <end position="324"/>
    </location>
</feature>
<evidence type="ECO:0000256" key="9">
    <source>
        <dbReference type="SAM" id="MobiDB-lite"/>
    </source>
</evidence>
<feature type="region of interest" description="Disordered" evidence="9">
    <location>
        <begin position="256"/>
        <end position="424"/>
    </location>
</feature>
<feature type="compositionally biased region" description="Basic and acidic residues" evidence="9">
    <location>
        <begin position="590"/>
        <end position="619"/>
    </location>
</feature>
<evidence type="ECO:0000313" key="11">
    <source>
        <dbReference type="EMBL" id="OSX69103.1"/>
    </source>
</evidence>
<sequence length="746" mass="77524">MDEGREGFPLTALREIRLLKYLQHDNIVNLKEIVTDGTEENKVHGDRCIYMVLEYMDHDLTGLMDTPGVHFHVEHVKCYMQQLLRGLEFCHGHEVLHRDIKGSNLLLDNHGNLKIADFGLARWNGEPGRAYTNRVITLWYRPPELLLGTNMYGPSVDMWSVGCLLAELLLRRPLFPGRDEAEQVDTIFRLLGAPNETVWPGWSAMPNSELVNAAASAPYSTSRLRARCSSMDSGAVRLVERLLSMDPSRRPSASEALADEWFRTPPLPCTPGQLPRFKQGTHEFQAKQRRQEARAAEDKSGSGRGGSHAPHDGAGSSRPSSRAPGAGGPSGPYVAAIDGQRPPLPTGPPSSKRWPPARPPAPLPPTGAEREKAAAFLAPPRPRVGGVPPGRPKPPRAGVPVAPTAPPPPPYPSAAAARPAAAVAGGDVRRLLLPPRSGSAAASTRPVVVDVVSAMAARRVAPSQSGADGPGGATDKRLPANAAGGGASVAGSDASGVAKAGVKEPPAAPDKAATKPSASAAASPVPRDSTGSLKAGRTVPVADAKQAPQSDGEAGAKTERAKPSDKAADVKAVDKPADKAADVKPQAMKVDAKSDAKVPDAKKRDVKPVAMEIDAKAAAKAEPGGPRHSPSVKAPPLAADALARDGARARDDAPPPAGVKAEPTDEWPDIPPSPPRRSTRPTRSSQRGAPAAPAAPDAPPAAKPTARPPKPAGRPGGKRAATPPPPPPPPPAAAAPPPPSPGGAAG</sequence>
<feature type="compositionally biased region" description="Pro residues" evidence="9">
    <location>
        <begin position="696"/>
        <end position="712"/>
    </location>
</feature>
<feature type="non-terminal residue" evidence="11">
    <location>
        <position position="746"/>
    </location>
</feature>
<dbReference type="Gene3D" id="1.10.510.10">
    <property type="entry name" value="Transferase(Phosphotransferase) domain 1"/>
    <property type="match status" value="1"/>
</dbReference>
<comment type="catalytic activity">
    <reaction evidence="8">
        <text>[DNA-directed RNA polymerase] + ATP = phospho-[DNA-directed RNA polymerase] + ADP + H(+)</text>
        <dbReference type="Rhea" id="RHEA:10216"/>
        <dbReference type="Rhea" id="RHEA-COMP:11321"/>
        <dbReference type="Rhea" id="RHEA-COMP:11322"/>
        <dbReference type="ChEBI" id="CHEBI:15378"/>
        <dbReference type="ChEBI" id="CHEBI:30616"/>
        <dbReference type="ChEBI" id="CHEBI:43176"/>
        <dbReference type="ChEBI" id="CHEBI:68546"/>
        <dbReference type="ChEBI" id="CHEBI:456216"/>
        <dbReference type="EC" id="2.7.11.23"/>
    </reaction>
</comment>
<keyword evidence="3" id="KW-0723">Serine/threonine-protein kinase</keyword>
<dbReference type="SMART" id="SM00220">
    <property type="entry name" value="S_TKc"/>
    <property type="match status" value="1"/>
</dbReference>
<feature type="compositionally biased region" description="Pro residues" evidence="9">
    <location>
        <begin position="356"/>
        <end position="365"/>
    </location>
</feature>
<dbReference type="GO" id="GO:0005634">
    <property type="term" value="C:nucleus"/>
    <property type="evidence" value="ECO:0007669"/>
    <property type="project" value="TreeGrafter"/>
</dbReference>
<feature type="region of interest" description="Disordered" evidence="9">
    <location>
        <begin position="458"/>
        <end position="746"/>
    </location>
</feature>
<feature type="compositionally biased region" description="Pro residues" evidence="9">
    <location>
        <begin position="722"/>
        <end position="746"/>
    </location>
</feature>
<feature type="domain" description="Protein kinase" evidence="10">
    <location>
        <begin position="1"/>
        <end position="262"/>
    </location>
</feature>
<keyword evidence="6" id="KW-0418">Kinase</keyword>
<evidence type="ECO:0000256" key="7">
    <source>
        <dbReference type="ARBA" id="ARBA00022840"/>
    </source>
</evidence>
<feature type="compositionally biased region" description="Low complexity" evidence="9">
    <location>
        <begin position="413"/>
        <end position="424"/>
    </location>
</feature>
<dbReference type="Proteomes" id="UP000218209">
    <property type="component" value="Unassembled WGS sequence"/>
</dbReference>
<name>A0A1X6NL92_PORUM</name>
<dbReference type="FunFam" id="1.10.510.10:FF:000415">
    <property type="entry name" value="CMGC/CDK/CRK7 protein kinase, variant"/>
    <property type="match status" value="1"/>
</dbReference>
<dbReference type="GO" id="GO:0005524">
    <property type="term" value="F:ATP binding"/>
    <property type="evidence" value="ECO:0007669"/>
    <property type="project" value="UniProtKB-KW"/>
</dbReference>
<dbReference type="Gene3D" id="3.30.200.20">
    <property type="entry name" value="Phosphorylase Kinase, domain 1"/>
    <property type="match status" value="1"/>
</dbReference>
<dbReference type="InterPro" id="IPR000719">
    <property type="entry name" value="Prot_kinase_dom"/>
</dbReference>
<reference evidence="11 12" key="1">
    <citation type="submission" date="2017-03" db="EMBL/GenBank/DDBJ databases">
        <title>WGS assembly of Porphyra umbilicalis.</title>
        <authorList>
            <person name="Brawley S.H."/>
            <person name="Blouin N.A."/>
            <person name="Ficko-Blean E."/>
            <person name="Wheeler G.L."/>
            <person name="Lohr M."/>
            <person name="Goodson H.V."/>
            <person name="Jenkins J.W."/>
            <person name="Blaby-Haas C.E."/>
            <person name="Helliwell K.E."/>
            <person name="Chan C."/>
            <person name="Marriage T."/>
            <person name="Bhattacharya D."/>
            <person name="Klein A.S."/>
            <person name="Badis Y."/>
            <person name="Brodie J."/>
            <person name="Cao Y."/>
            <person name="Collen J."/>
            <person name="Dittami S.M."/>
            <person name="Gachon C.M."/>
            <person name="Green B.R."/>
            <person name="Karpowicz S."/>
            <person name="Kim J.W."/>
            <person name="Kudahl U."/>
            <person name="Lin S."/>
            <person name="Michel G."/>
            <person name="Mittag M."/>
            <person name="Olson B.J."/>
            <person name="Pangilinan J."/>
            <person name="Peng Y."/>
            <person name="Qiu H."/>
            <person name="Shu S."/>
            <person name="Singer J.T."/>
            <person name="Smith A.G."/>
            <person name="Sprecher B.N."/>
            <person name="Wagner V."/>
            <person name="Wang W."/>
            <person name="Wang Z.-Y."/>
            <person name="Yan J."/>
            <person name="Yarish C."/>
            <person name="Zoeuner-Riek S."/>
            <person name="Zhuang Y."/>
            <person name="Zou Y."/>
            <person name="Lindquist E.A."/>
            <person name="Grimwood J."/>
            <person name="Barry K."/>
            <person name="Rokhsar D.S."/>
            <person name="Schmutz J."/>
            <person name="Stiller J.W."/>
            <person name="Grossman A.R."/>
            <person name="Prochnik S.E."/>
        </authorList>
    </citation>
    <scope>NUCLEOTIDE SEQUENCE [LARGE SCALE GENOMIC DNA]</scope>
    <source>
        <strain evidence="11">4086291</strain>
    </source>
</reference>
<keyword evidence="5" id="KW-0547">Nucleotide-binding</keyword>
<proteinExistence type="inferred from homology"/>
<dbReference type="PROSITE" id="PS00108">
    <property type="entry name" value="PROTEIN_KINASE_ST"/>
    <property type="match status" value="1"/>
</dbReference>